<evidence type="ECO:0000256" key="1">
    <source>
        <dbReference type="ARBA" id="ARBA00023125"/>
    </source>
</evidence>
<keyword evidence="1 2" id="KW-0238">DNA-binding</keyword>
<dbReference type="Gene3D" id="1.10.357.10">
    <property type="entry name" value="Tetracycline Repressor, domain 2"/>
    <property type="match status" value="1"/>
</dbReference>
<gene>
    <name evidence="4" type="ORF">SAMN05421659_10590</name>
</gene>
<dbReference type="InterPro" id="IPR001647">
    <property type="entry name" value="HTH_TetR"/>
</dbReference>
<proteinExistence type="predicted"/>
<organism evidence="4 5">
    <name type="scientific">[Clostridium] fimetarium</name>
    <dbReference type="NCBI Taxonomy" id="99656"/>
    <lineage>
        <taxon>Bacteria</taxon>
        <taxon>Bacillati</taxon>
        <taxon>Bacillota</taxon>
        <taxon>Clostridia</taxon>
        <taxon>Lachnospirales</taxon>
        <taxon>Lachnospiraceae</taxon>
    </lineage>
</organism>
<dbReference type="InterPro" id="IPR050624">
    <property type="entry name" value="HTH-type_Tx_Regulator"/>
</dbReference>
<dbReference type="AlphaFoldDB" id="A0A1I0PHV4"/>
<dbReference type="PANTHER" id="PTHR43479:SF11">
    <property type="entry name" value="ACREF_ENVCD OPERON REPRESSOR-RELATED"/>
    <property type="match status" value="1"/>
</dbReference>
<reference evidence="4 5" key="1">
    <citation type="submission" date="2016-10" db="EMBL/GenBank/DDBJ databases">
        <authorList>
            <person name="de Groot N.N."/>
        </authorList>
    </citation>
    <scope>NUCLEOTIDE SEQUENCE [LARGE SCALE GENOMIC DNA]</scope>
    <source>
        <strain evidence="4 5">DSM 9179</strain>
    </source>
</reference>
<feature type="domain" description="HTH tetR-type" evidence="3">
    <location>
        <begin position="3"/>
        <end position="63"/>
    </location>
</feature>
<dbReference type="Proteomes" id="UP000199701">
    <property type="component" value="Unassembled WGS sequence"/>
</dbReference>
<accession>A0A1I0PHV4</accession>
<evidence type="ECO:0000313" key="4">
    <source>
        <dbReference type="EMBL" id="SEW13800.1"/>
    </source>
</evidence>
<dbReference type="EMBL" id="FOJI01000005">
    <property type="protein sequence ID" value="SEW13800.1"/>
    <property type="molecule type" value="Genomic_DNA"/>
</dbReference>
<dbReference type="PRINTS" id="PR00455">
    <property type="entry name" value="HTHTETR"/>
</dbReference>
<name>A0A1I0PHV4_9FIRM</name>
<dbReference type="PROSITE" id="PS50977">
    <property type="entry name" value="HTH_TETR_2"/>
    <property type="match status" value="1"/>
</dbReference>
<dbReference type="Pfam" id="PF00440">
    <property type="entry name" value="TetR_N"/>
    <property type="match status" value="1"/>
</dbReference>
<dbReference type="STRING" id="99656.SAMN05421659_10590"/>
<evidence type="ECO:0000259" key="3">
    <source>
        <dbReference type="PROSITE" id="PS50977"/>
    </source>
</evidence>
<dbReference type="SUPFAM" id="SSF46689">
    <property type="entry name" value="Homeodomain-like"/>
    <property type="match status" value="1"/>
</dbReference>
<protein>
    <submittedName>
        <fullName evidence="4">DNA-binding transcriptional regulator, AcrR family</fullName>
    </submittedName>
</protein>
<evidence type="ECO:0000256" key="2">
    <source>
        <dbReference type="PROSITE-ProRule" id="PRU00335"/>
    </source>
</evidence>
<dbReference type="RefSeq" id="WP_092452475.1">
    <property type="nucleotide sequence ID" value="NZ_FOJI01000005.1"/>
</dbReference>
<dbReference type="GO" id="GO:0003677">
    <property type="term" value="F:DNA binding"/>
    <property type="evidence" value="ECO:0007669"/>
    <property type="project" value="UniProtKB-UniRule"/>
</dbReference>
<dbReference type="PANTHER" id="PTHR43479">
    <property type="entry name" value="ACREF/ENVCD OPERON REPRESSOR-RELATED"/>
    <property type="match status" value="1"/>
</dbReference>
<evidence type="ECO:0000313" key="5">
    <source>
        <dbReference type="Proteomes" id="UP000199701"/>
    </source>
</evidence>
<sequence length="205" mass="24171">MKKTTKEQILEVSLLLFSEKGYDAVRVKEIADVVGIKAPSIYKHFKSKQDIFNAILEESNRRYALQTASFNMEGLDPKMDVGLFETITDEHMLEMGEALFNHFLHDEFTSKIRKLFTIEQFKNQELANLYVMQYMDSPLQYQRMMFELLIKKGLMRKGDPEIMAMQFFSPIFLLLVQCDANADKEMESLEKLKRHIIEFNRIYRS</sequence>
<keyword evidence="5" id="KW-1185">Reference proteome</keyword>
<dbReference type="OrthoDB" id="9808476at2"/>
<feature type="DNA-binding region" description="H-T-H motif" evidence="2">
    <location>
        <begin position="26"/>
        <end position="45"/>
    </location>
</feature>
<dbReference type="InterPro" id="IPR009057">
    <property type="entry name" value="Homeodomain-like_sf"/>
</dbReference>